<keyword evidence="6" id="KW-0963">Cytoplasm</keyword>
<dbReference type="Gene3D" id="2.80.10.50">
    <property type="match status" value="1"/>
</dbReference>
<dbReference type="GO" id="GO:0006955">
    <property type="term" value="P:immune response"/>
    <property type="evidence" value="ECO:0007669"/>
    <property type="project" value="InterPro"/>
</dbReference>
<name>A0A8J6KCE2_ELECQ</name>
<dbReference type="Proteomes" id="UP000770717">
    <property type="component" value="Unassembled WGS sequence"/>
</dbReference>
<evidence type="ECO:0000313" key="15">
    <source>
        <dbReference type="Proteomes" id="UP000770717"/>
    </source>
</evidence>
<evidence type="ECO:0000256" key="3">
    <source>
        <dbReference type="ARBA" id="ARBA00004550"/>
    </source>
</evidence>
<keyword evidence="7" id="KW-0202">Cytokine</keyword>
<evidence type="ECO:0000256" key="7">
    <source>
        <dbReference type="ARBA" id="ARBA00022514"/>
    </source>
</evidence>
<keyword evidence="11" id="KW-0458">Lysosome</keyword>
<dbReference type="GO" id="GO:0005125">
    <property type="term" value="F:cytokine activity"/>
    <property type="evidence" value="ECO:0007669"/>
    <property type="project" value="UniProtKB-KW"/>
</dbReference>
<dbReference type="OrthoDB" id="9909031at2759"/>
<keyword evidence="12" id="KW-0497">Mitogen</keyword>
<organism evidence="14 15">
    <name type="scientific">Eleutherodactylus coqui</name>
    <name type="common">Puerto Rican coqui</name>
    <dbReference type="NCBI Taxonomy" id="57060"/>
    <lineage>
        <taxon>Eukaryota</taxon>
        <taxon>Metazoa</taxon>
        <taxon>Chordata</taxon>
        <taxon>Craniata</taxon>
        <taxon>Vertebrata</taxon>
        <taxon>Euteleostomi</taxon>
        <taxon>Amphibia</taxon>
        <taxon>Batrachia</taxon>
        <taxon>Anura</taxon>
        <taxon>Neobatrachia</taxon>
        <taxon>Hyloidea</taxon>
        <taxon>Eleutherodactylidae</taxon>
        <taxon>Eleutherodactylinae</taxon>
        <taxon>Eleutherodactylus</taxon>
        <taxon>Eleutherodactylus</taxon>
    </lineage>
</organism>
<evidence type="ECO:0000256" key="2">
    <source>
        <dbReference type="ARBA" id="ARBA00004514"/>
    </source>
</evidence>
<keyword evidence="9" id="KW-0666">Pyrogen</keyword>
<evidence type="ECO:0000256" key="6">
    <source>
        <dbReference type="ARBA" id="ARBA00022490"/>
    </source>
</evidence>
<sequence>MSQTKKNYSSNYLFPVKQITYPTPPYMSIRRDETKVFRPTVTRRKLMDMIKKFDSKDISYIDWTFDKEASFVIPQVTSIQDSVNKYFIVNSGTVWARPLQGANIQVKATFDIAFHFIRDLREPVITLQVHDQDQYVSYEPNGDKRLKVLPLGQRNLQDAREFFFYLRRVTNSTYAFEPVQQPGALISTSQDSNSPVTVQPASANTHYTNFAFDTAFNVSSFMRPETEQTSDLNEEHYGEERCGTSLP</sequence>
<dbReference type="EMBL" id="WNTK01000002">
    <property type="protein sequence ID" value="KAG9488808.1"/>
    <property type="molecule type" value="Genomic_DNA"/>
</dbReference>
<feature type="compositionally biased region" description="Basic and acidic residues" evidence="13">
    <location>
        <begin position="233"/>
        <end position="247"/>
    </location>
</feature>
<evidence type="ECO:0000256" key="12">
    <source>
        <dbReference type="ARBA" id="ARBA00023246"/>
    </source>
</evidence>
<evidence type="ECO:0000256" key="1">
    <source>
        <dbReference type="ARBA" id="ARBA00004371"/>
    </source>
</evidence>
<accession>A0A8J6KCE2</accession>
<dbReference type="GO" id="GO:0001660">
    <property type="term" value="P:fever generation"/>
    <property type="evidence" value="ECO:0007669"/>
    <property type="project" value="UniProtKB-KW"/>
</dbReference>
<comment type="caution">
    <text evidence="14">The sequence shown here is derived from an EMBL/GenBank/DDBJ whole genome shotgun (WGS) entry which is preliminary data.</text>
</comment>
<comment type="subcellular location">
    <subcellularLocation>
        <location evidence="2">Cytoplasm</location>
        <location evidence="2">Cytosol</location>
    </subcellularLocation>
    <subcellularLocation>
        <location evidence="1">Lysosome</location>
    </subcellularLocation>
    <subcellularLocation>
        <location evidence="3">Secreted</location>
        <location evidence="3">Extracellular exosome</location>
    </subcellularLocation>
</comment>
<reference evidence="14" key="1">
    <citation type="thesis" date="2020" institute="ProQuest LLC" country="789 East Eisenhower Parkway, Ann Arbor, MI, USA">
        <title>Comparative Genomics and Chromosome Evolution.</title>
        <authorList>
            <person name="Mudd A.B."/>
        </authorList>
    </citation>
    <scope>NUCLEOTIDE SEQUENCE</scope>
    <source>
        <strain evidence="14">HN-11 Male</strain>
        <tissue evidence="14">Kidney and liver</tissue>
    </source>
</reference>
<evidence type="ECO:0000256" key="9">
    <source>
        <dbReference type="ARBA" id="ARBA00022620"/>
    </source>
</evidence>
<evidence type="ECO:0000256" key="8">
    <source>
        <dbReference type="ARBA" id="ARBA00022525"/>
    </source>
</evidence>
<dbReference type="GO" id="GO:0071222">
    <property type="term" value="P:cellular response to lipopolysaccharide"/>
    <property type="evidence" value="ECO:0007669"/>
    <property type="project" value="TreeGrafter"/>
</dbReference>
<dbReference type="GO" id="GO:0010628">
    <property type="term" value="P:positive regulation of gene expression"/>
    <property type="evidence" value="ECO:0007669"/>
    <property type="project" value="TreeGrafter"/>
</dbReference>
<dbReference type="GO" id="GO:0005829">
    <property type="term" value="C:cytosol"/>
    <property type="evidence" value="ECO:0007669"/>
    <property type="project" value="UniProtKB-SubCell"/>
</dbReference>
<keyword evidence="10" id="KW-0395">Inflammatory response</keyword>
<gene>
    <name evidence="14" type="ORF">GDO78_005026</name>
</gene>
<dbReference type="PANTHER" id="PTHR10078:SF30">
    <property type="entry name" value="INTERLEUKIN-1 BETA"/>
    <property type="match status" value="1"/>
</dbReference>
<dbReference type="SMART" id="SM00125">
    <property type="entry name" value="IL1"/>
    <property type="match status" value="1"/>
</dbReference>
<proteinExistence type="inferred from homology"/>
<dbReference type="AlphaFoldDB" id="A0A8J6KCE2"/>
<evidence type="ECO:0000256" key="10">
    <source>
        <dbReference type="ARBA" id="ARBA00023198"/>
    </source>
</evidence>
<protein>
    <recommendedName>
        <fullName evidence="5">Interleukin-1 beta</fullName>
    </recommendedName>
</protein>
<dbReference type="SUPFAM" id="SSF50353">
    <property type="entry name" value="Cytokine"/>
    <property type="match status" value="1"/>
</dbReference>
<keyword evidence="8" id="KW-0964">Secreted</keyword>
<feature type="region of interest" description="Disordered" evidence="13">
    <location>
        <begin position="223"/>
        <end position="247"/>
    </location>
</feature>
<evidence type="ECO:0000256" key="4">
    <source>
        <dbReference type="ARBA" id="ARBA00010448"/>
    </source>
</evidence>
<evidence type="ECO:0000256" key="13">
    <source>
        <dbReference type="SAM" id="MobiDB-lite"/>
    </source>
</evidence>
<dbReference type="InterPro" id="IPR008996">
    <property type="entry name" value="IL1/FGF"/>
</dbReference>
<evidence type="ECO:0000256" key="11">
    <source>
        <dbReference type="ARBA" id="ARBA00023228"/>
    </source>
</evidence>
<evidence type="ECO:0000313" key="14">
    <source>
        <dbReference type="EMBL" id="KAG9488808.1"/>
    </source>
</evidence>
<dbReference type="GO" id="GO:0019221">
    <property type="term" value="P:cytokine-mediated signaling pathway"/>
    <property type="evidence" value="ECO:0007669"/>
    <property type="project" value="TreeGrafter"/>
</dbReference>
<comment type="similarity">
    <text evidence="4">Belongs to the IL-1 family.</text>
</comment>
<dbReference type="GO" id="GO:0005615">
    <property type="term" value="C:extracellular space"/>
    <property type="evidence" value="ECO:0007669"/>
    <property type="project" value="UniProtKB-KW"/>
</dbReference>
<evidence type="ECO:0000256" key="5">
    <source>
        <dbReference type="ARBA" id="ARBA00014702"/>
    </source>
</evidence>
<dbReference type="GO" id="GO:0051781">
    <property type="term" value="P:positive regulation of cell division"/>
    <property type="evidence" value="ECO:0007669"/>
    <property type="project" value="UniProtKB-KW"/>
</dbReference>
<keyword evidence="15" id="KW-1185">Reference proteome</keyword>
<dbReference type="InterPro" id="IPR000975">
    <property type="entry name" value="IL-1_fam"/>
</dbReference>
<dbReference type="GO" id="GO:0005764">
    <property type="term" value="C:lysosome"/>
    <property type="evidence" value="ECO:0007669"/>
    <property type="project" value="UniProtKB-SubCell"/>
</dbReference>
<dbReference type="PANTHER" id="PTHR10078">
    <property type="entry name" value="INTERLEUKIN-1 FAMILY MEMBER"/>
    <property type="match status" value="1"/>
</dbReference>